<dbReference type="GO" id="GO:0009507">
    <property type="term" value="C:chloroplast"/>
    <property type="evidence" value="ECO:0007669"/>
    <property type="project" value="UniProtKB-SubCell"/>
</dbReference>
<feature type="compositionally biased region" description="Low complexity" evidence="7">
    <location>
        <begin position="34"/>
        <end position="43"/>
    </location>
</feature>
<dbReference type="GO" id="GO:0004392">
    <property type="term" value="F:heme oxygenase (decyclizing) activity"/>
    <property type="evidence" value="ECO:0007669"/>
    <property type="project" value="InterPro"/>
</dbReference>
<comment type="similarity">
    <text evidence="2">Belongs to the heme oxygenase family.</text>
</comment>
<dbReference type="CDD" id="cd19165">
    <property type="entry name" value="HemeO"/>
    <property type="match status" value="1"/>
</dbReference>
<evidence type="ECO:0000256" key="7">
    <source>
        <dbReference type="SAM" id="MobiDB-lite"/>
    </source>
</evidence>
<gene>
    <name evidence="8" type="ORF">Prudu_003766</name>
</gene>
<dbReference type="SUPFAM" id="SSF48613">
    <property type="entry name" value="Heme oxygenase-like"/>
    <property type="match status" value="1"/>
</dbReference>
<dbReference type="PANTHER" id="PTHR35703">
    <property type="entry name" value="HEME OXYGENASE 1, CHLOROPLASTIC-RELATED"/>
    <property type="match status" value="1"/>
</dbReference>
<dbReference type="AlphaFoldDB" id="A0A4Y1QTS2"/>
<protein>
    <submittedName>
        <fullName evidence="8">Heme oxygenase 2</fullName>
    </submittedName>
</protein>
<evidence type="ECO:0000256" key="4">
    <source>
        <dbReference type="ARBA" id="ARBA00022531"/>
    </source>
</evidence>
<dbReference type="GO" id="GO:0015979">
    <property type="term" value="P:photosynthesis"/>
    <property type="evidence" value="ECO:0007669"/>
    <property type="project" value="UniProtKB-KW"/>
</dbReference>
<dbReference type="Gene3D" id="1.20.910.10">
    <property type="entry name" value="Heme oxygenase-like"/>
    <property type="match status" value="1"/>
</dbReference>
<feature type="region of interest" description="Disordered" evidence="7">
    <location>
        <begin position="95"/>
        <end position="122"/>
    </location>
</feature>
<dbReference type="EMBL" id="AP019297">
    <property type="protein sequence ID" value="BBG95274.1"/>
    <property type="molecule type" value="Genomic_DNA"/>
</dbReference>
<dbReference type="Pfam" id="PF01126">
    <property type="entry name" value="Heme_oxygenase"/>
    <property type="match status" value="1"/>
</dbReference>
<dbReference type="InterPro" id="IPR016053">
    <property type="entry name" value="Haem_Oase-like"/>
</dbReference>
<dbReference type="PANTHER" id="PTHR35703:SF1">
    <property type="entry name" value="INACTIVE HEME OXYGENASE 2, CHLOROPLASTIC-RELATED"/>
    <property type="match status" value="1"/>
</dbReference>
<dbReference type="InterPro" id="IPR016951">
    <property type="entry name" value="Haem_Oase_decyc_pln"/>
</dbReference>
<sequence length="342" mass="38458">MTSMAYAVFSPLHSLKPSTISTRNGRRALPLCCSGSSTPASMSTPPPPISTASTGTAPPVVRRRMRYRKQYPGESKGITEEMRFVAMRLRNINGKKLNDNDTQSEEDDDDDGDNDDNAPKRTIVQNQMLMVMGVRRRLGGPVWKGSSSTWWTASSSLTPSSALWMIQTTKTGLERSEGLSEDLEWFKQQGMVIPEPSGPGVSYAKYLEELADNSAPLFLCHFYNIYFSHIAGGQVIARQVSEKLLEGRELGFYTWEGDVQELLKGVREKLNNLGVHWTRDDKNKCLRETSKSFRYLGQIVRLIILELKAYIITEGEGDQKKGCTEPKKQILFMINYLLLTDL</sequence>
<keyword evidence="5" id="KW-0934">Plastid</keyword>
<evidence type="ECO:0000256" key="3">
    <source>
        <dbReference type="ARBA" id="ARBA00022528"/>
    </source>
</evidence>
<evidence type="ECO:0000256" key="6">
    <source>
        <dbReference type="ARBA" id="ARBA00022946"/>
    </source>
</evidence>
<keyword evidence="4" id="KW-0602">Photosynthesis</keyword>
<accession>A0A4Y1QTS2</accession>
<organism evidence="8">
    <name type="scientific">Prunus dulcis</name>
    <name type="common">Almond</name>
    <name type="synonym">Amygdalus dulcis</name>
    <dbReference type="NCBI Taxonomy" id="3755"/>
    <lineage>
        <taxon>Eukaryota</taxon>
        <taxon>Viridiplantae</taxon>
        <taxon>Streptophyta</taxon>
        <taxon>Embryophyta</taxon>
        <taxon>Tracheophyta</taxon>
        <taxon>Spermatophyta</taxon>
        <taxon>Magnoliopsida</taxon>
        <taxon>eudicotyledons</taxon>
        <taxon>Gunneridae</taxon>
        <taxon>Pentapetalae</taxon>
        <taxon>rosids</taxon>
        <taxon>fabids</taxon>
        <taxon>Rosales</taxon>
        <taxon>Rosaceae</taxon>
        <taxon>Amygdaloideae</taxon>
        <taxon>Amygdaleae</taxon>
        <taxon>Prunus</taxon>
    </lineage>
</organism>
<evidence type="ECO:0000256" key="1">
    <source>
        <dbReference type="ARBA" id="ARBA00004229"/>
    </source>
</evidence>
<proteinExistence type="inferred from homology"/>
<comment type="subcellular location">
    <subcellularLocation>
        <location evidence="1">Plastid</location>
        <location evidence="1">Chloroplast</location>
    </subcellularLocation>
</comment>
<evidence type="ECO:0000256" key="5">
    <source>
        <dbReference type="ARBA" id="ARBA00022640"/>
    </source>
</evidence>
<evidence type="ECO:0000256" key="2">
    <source>
        <dbReference type="ARBA" id="ARBA00006134"/>
    </source>
</evidence>
<evidence type="ECO:0000313" key="8">
    <source>
        <dbReference type="EMBL" id="BBG95274.1"/>
    </source>
</evidence>
<feature type="region of interest" description="Disordered" evidence="7">
    <location>
        <begin position="34"/>
        <end position="56"/>
    </location>
</feature>
<keyword evidence="3" id="KW-0150">Chloroplast</keyword>
<keyword evidence="6" id="KW-0809">Transit peptide</keyword>
<dbReference type="InterPro" id="IPR002051">
    <property type="entry name" value="Haem_Oase"/>
</dbReference>
<dbReference type="InterPro" id="IPR016084">
    <property type="entry name" value="Haem_Oase-like_multi-hlx"/>
</dbReference>
<dbReference type="GO" id="GO:0006788">
    <property type="term" value="P:heme oxidation"/>
    <property type="evidence" value="ECO:0007669"/>
    <property type="project" value="InterPro"/>
</dbReference>
<dbReference type="GO" id="GO:0010024">
    <property type="term" value="P:phytochromobilin biosynthetic process"/>
    <property type="evidence" value="ECO:0007669"/>
    <property type="project" value="TreeGrafter"/>
</dbReference>
<feature type="compositionally biased region" description="Acidic residues" evidence="7">
    <location>
        <begin position="102"/>
        <end position="116"/>
    </location>
</feature>
<reference evidence="8" key="1">
    <citation type="journal article" date="2019" name="Science">
        <title>Mutation of a bHLH transcription factor allowed almond domestication.</title>
        <authorList>
            <person name="Sanchez-Perez R."/>
            <person name="Pavan S."/>
            <person name="Mazzeo R."/>
            <person name="Moldovan C."/>
            <person name="Aiese Cigliano R."/>
            <person name="Del Cueto J."/>
            <person name="Ricciardi F."/>
            <person name="Lotti C."/>
            <person name="Ricciardi L."/>
            <person name="Dicenta F."/>
            <person name="Lopez-Marques R.L."/>
            <person name="Lindberg Moller B."/>
        </authorList>
    </citation>
    <scope>NUCLEOTIDE SEQUENCE</scope>
</reference>
<name>A0A4Y1QTS2_PRUDU</name>